<evidence type="ECO:0000256" key="5">
    <source>
        <dbReference type="PROSITE-ProRule" id="PRU00309"/>
    </source>
</evidence>
<name>A0A8C4QJV2_EPTBU</name>
<dbReference type="AlphaFoldDB" id="A0A8C4QJV2"/>
<dbReference type="GO" id="GO:0008270">
    <property type="term" value="F:zinc ion binding"/>
    <property type="evidence" value="ECO:0007669"/>
    <property type="project" value="UniProtKB-KW"/>
</dbReference>
<keyword evidence="4 5" id="KW-0238">DNA-binding</keyword>
<dbReference type="Pfam" id="PF05485">
    <property type="entry name" value="THAP"/>
    <property type="match status" value="1"/>
</dbReference>
<reference evidence="7" key="1">
    <citation type="submission" date="2025-08" db="UniProtKB">
        <authorList>
            <consortium name="Ensembl"/>
        </authorList>
    </citation>
    <scope>IDENTIFICATION</scope>
</reference>
<evidence type="ECO:0000313" key="7">
    <source>
        <dbReference type="Ensembl" id="ENSEBUP00000016611.1"/>
    </source>
</evidence>
<reference evidence="7" key="2">
    <citation type="submission" date="2025-09" db="UniProtKB">
        <authorList>
            <consortium name="Ensembl"/>
        </authorList>
    </citation>
    <scope>IDENTIFICATION</scope>
</reference>
<dbReference type="SUPFAM" id="SSF57716">
    <property type="entry name" value="Glucocorticoid receptor-like (DNA-binding domain)"/>
    <property type="match status" value="1"/>
</dbReference>
<proteinExistence type="predicted"/>
<protein>
    <recommendedName>
        <fullName evidence="6">THAP-type domain-containing protein</fullName>
    </recommendedName>
</protein>
<evidence type="ECO:0000256" key="1">
    <source>
        <dbReference type="ARBA" id="ARBA00022723"/>
    </source>
</evidence>
<sequence>MTGCCAFGCSNRSEKGFHMYRFPRNPERRKLWVKRVRRVGWELTSSFVSVPDSFTIDLSPLRCAMHRDFSTEDHRSNLPRTRSGCDGGNVVLREVLQQTADPGTVHLRDKESEPGT</sequence>
<dbReference type="InterPro" id="IPR006612">
    <property type="entry name" value="THAP_Znf"/>
</dbReference>
<dbReference type="PROSITE" id="PS50950">
    <property type="entry name" value="ZF_THAP"/>
    <property type="match status" value="1"/>
</dbReference>
<dbReference type="Proteomes" id="UP000694388">
    <property type="component" value="Unplaced"/>
</dbReference>
<keyword evidence="1" id="KW-0479">Metal-binding</keyword>
<evidence type="ECO:0000256" key="2">
    <source>
        <dbReference type="ARBA" id="ARBA00022771"/>
    </source>
</evidence>
<keyword evidence="2 5" id="KW-0863">Zinc-finger</keyword>
<evidence type="ECO:0000259" key="6">
    <source>
        <dbReference type="PROSITE" id="PS50950"/>
    </source>
</evidence>
<evidence type="ECO:0000256" key="4">
    <source>
        <dbReference type="ARBA" id="ARBA00023125"/>
    </source>
</evidence>
<accession>A0A8C4QJV2</accession>
<organism evidence="7 8">
    <name type="scientific">Eptatretus burgeri</name>
    <name type="common">Inshore hagfish</name>
    <dbReference type="NCBI Taxonomy" id="7764"/>
    <lineage>
        <taxon>Eukaryota</taxon>
        <taxon>Metazoa</taxon>
        <taxon>Chordata</taxon>
        <taxon>Craniata</taxon>
        <taxon>Vertebrata</taxon>
        <taxon>Cyclostomata</taxon>
        <taxon>Myxini</taxon>
        <taxon>Myxiniformes</taxon>
        <taxon>Myxinidae</taxon>
        <taxon>Eptatretinae</taxon>
        <taxon>Eptatretus</taxon>
    </lineage>
</organism>
<dbReference type="GO" id="GO:0003677">
    <property type="term" value="F:DNA binding"/>
    <property type="evidence" value="ECO:0007669"/>
    <property type="project" value="UniProtKB-UniRule"/>
</dbReference>
<feature type="domain" description="THAP-type" evidence="6">
    <location>
        <begin position="1"/>
        <end position="105"/>
    </location>
</feature>
<dbReference type="Ensembl" id="ENSEBUT00000017187.1">
    <property type="protein sequence ID" value="ENSEBUP00000016611.1"/>
    <property type="gene ID" value="ENSEBUG00000010424.1"/>
</dbReference>
<evidence type="ECO:0000256" key="3">
    <source>
        <dbReference type="ARBA" id="ARBA00022833"/>
    </source>
</evidence>
<keyword evidence="8" id="KW-1185">Reference proteome</keyword>
<keyword evidence="3" id="KW-0862">Zinc</keyword>
<evidence type="ECO:0000313" key="8">
    <source>
        <dbReference type="Proteomes" id="UP000694388"/>
    </source>
</evidence>